<evidence type="ECO:0000256" key="1">
    <source>
        <dbReference type="ARBA" id="ARBA00022441"/>
    </source>
</evidence>
<dbReference type="AlphaFoldDB" id="A0A9Q0L9A9"/>
<dbReference type="Gene3D" id="3.30.710.10">
    <property type="entry name" value="Potassium Channel Kv1.1, Chain A"/>
    <property type="match status" value="2"/>
</dbReference>
<feature type="domain" description="BTB" evidence="4">
    <location>
        <begin position="554"/>
        <end position="620"/>
    </location>
</feature>
<dbReference type="Gene3D" id="2.120.10.80">
    <property type="entry name" value="Kelch-type beta propeller"/>
    <property type="match status" value="2"/>
</dbReference>
<feature type="compositionally biased region" description="Basic and acidic residues" evidence="3">
    <location>
        <begin position="229"/>
        <end position="241"/>
    </location>
</feature>
<dbReference type="InterPro" id="IPR015915">
    <property type="entry name" value="Kelch-typ_b-propeller"/>
</dbReference>
<sequence>MDYYWILPKSKSPPIKRFAQSGVIIEDDLYFFGGLQIQNNEIPLNDIVKYNLNENSWKRVLPKIPKMSFHGTAEYNGKLFIYGGVSNNNRKVSNVFSVDLKTFEIQEISPQEYGIWPESRSQHVFIGYDNWAYLLWGNHEYKLMDQVFRFNMDRCKWELIYGDIDKSEKAIHGVPNSANVTLEKSYFRSGFTPNLFGNDNDIDDERDDERDDIDDESDSREEDNDDEKELEKDGNDSEKKSTNQKPIDNNFDEHIVKDLSLETRVRPKPRILCSSSIYKDSIAIFGGFEPESEKSFNDFWFFHLPDQKWTEEKDFYGIPPTARKGHQTAVVNEDLILFGGTLDTTNYNDQYVCEVFIFNFESETWKRVEASGSTPQPRMFHSMMSYPRQNQVVGCFGLGISGEPLNDVFCLQLPVSSTLVSDLKNLFIRQELCDVVVKNEIKAHSCILKARVGNVDKFLRTCYQVDENTIKSLLIFIYSGTLPLFDQSERNEVIELAKKLGFKVNTSIRGQNVENLKRGQNLNILHLKRDLKKLLQGKVPDCEPDFELIPAQNSDKDLQKKPQSIKVHKPILAARCDLFQGMFACVQSDENSAPDLSGRSYFSLKAFVNYLYSDSVMLYLNSDIALDLLDAVEFYGLSNNYLRYQCISFLYSNMTKEDVPKVRDYADRFEIKELQNRCANFD</sequence>
<accession>A0A9Q0L9A9</accession>
<evidence type="ECO:0000256" key="2">
    <source>
        <dbReference type="ARBA" id="ARBA00022737"/>
    </source>
</evidence>
<evidence type="ECO:0000256" key="3">
    <source>
        <dbReference type="SAM" id="MobiDB-lite"/>
    </source>
</evidence>
<name>A0A9Q0L9A9_ANAIG</name>
<dbReference type="PANTHER" id="PTHR46376">
    <property type="entry name" value="LEUCINE-ZIPPER-LIKE TRANSCRIPTIONAL REGULATOR 1"/>
    <property type="match status" value="1"/>
</dbReference>
<evidence type="ECO:0000259" key="4">
    <source>
        <dbReference type="PROSITE" id="PS50097"/>
    </source>
</evidence>
<dbReference type="Proteomes" id="UP001149090">
    <property type="component" value="Unassembled WGS sequence"/>
</dbReference>
<dbReference type="EMBL" id="JAPDFW010000128">
    <property type="protein sequence ID" value="KAJ5067418.1"/>
    <property type="molecule type" value="Genomic_DNA"/>
</dbReference>
<keyword evidence="2" id="KW-0677">Repeat</keyword>
<keyword evidence="1" id="KW-0880">Kelch repeat</keyword>
<dbReference type="CDD" id="cd18186">
    <property type="entry name" value="BTB_POZ_ZBTB_KLHL-like"/>
    <property type="match status" value="2"/>
</dbReference>
<organism evidence="5 6">
    <name type="scientific">Anaeramoeba ignava</name>
    <name type="common">Anaerobic marine amoeba</name>
    <dbReference type="NCBI Taxonomy" id="1746090"/>
    <lineage>
        <taxon>Eukaryota</taxon>
        <taxon>Metamonada</taxon>
        <taxon>Anaeramoebidae</taxon>
        <taxon>Anaeramoeba</taxon>
    </lineage>
</organism>
<dbReference type="SUPFAM" id="SSF54695">
    <property type="entry name" value="POZ domain"/>
    <property type="match status" value="2"/>
</dbReference>
<gene>
    <name evidence="5" type="ORF">M0811_12971</name>
</gene>
<feature type="region of interest" description="Disordered" evidence="3">
    <location>
        <begin position="197"/>
        <end position="251"/>
    </location>
</feature>
<comment type="caution">
    <text evidence="5">The sequence shown here is derived from an EMBL/GenBank/DDBJ whole genome shotgun (WGS) entry which is preliminary data.</text>
</comment>
<dbReference type="GO" id="GO:0005794">
    <property type="term" value="C:Golgi apparatus"/>
    <property type="evidence" value="ECO:0007669"/>
    <property type="project" value="TreeGrafter"/>
</dbReference>
<protein>
    <submittedName>
        <fullName evidence="5">Leucine-zipper-like transcriptional regulator 1</fullName>
    </submittedName>
</protein>
<reference evidence="5" key="1">
    <citation type="submission" date="2022-10" db="EMBL/GenBank/DDBJ databases">
        <title>Novel sulphate-reducing endosymbionts in the free-living metamonad Anaeramoeba.</title>
        <authorList>
            <person name="Jerlstrom-Hultqvist J."/>
            <person name="Cepicka I."/>
            <person name="Gallot-Lavallee L."/>
            <person name="Salas-Leiva D."/>
            <person name="Curtis B.A."/>
            <person name="Zahonova K."/>
            <person name="Pipaliya S."/>
            <person name="Dacks J."/>
            <person name="Roger A.J."/>
        </authorList>
    </citation>
    <scope>NUCLEOTIDE SEQUENCE</scope>
    <source>
        <strain evidence="5">BMAN</strain>
    </source>
</reference>
<dbReference type="PANTHER" id="PTHR46376:SF1">
    <property type="entry name" value="LEUCINE-ZIPPER-LIKE TRANSCRIPTIONAL REGULATOR 1"/>
    <property type="match status" value="1"/>
</dbReference>
<evidence type="ECO:0000313" key="6">
    <source>
        <dbReference type="Proteomes" id="UP001149090"/>
    </source>
</evidence>
<dbReference type="Pfam" id="PF00651">
    <property type="entry name" value="BTB"/>
    <property type="match status" value="1"/>
</dbReference>
<dbReference type="InterPro" id="IPR011333">
    <property type="entry name" value="SKP1/BTB/POZ_sf"/>
</dbReference>
<dbReference type="InterPro" id="IPR000210">
    <property type="entry name" value="BTB/POZ_dom"/>
</dbReference>
<dbReference type="SUPFAM" id="SSF117281">
    <property type="entry name" value="Kelch motif"/>
    <property type="match status" value="2"/>
</dbReference>
<dbReference type="PROSITE" id="PS50097">
    <property type="entry name" value="BTB"/>
    <property type="match status" value="1"/>
</dbReference>
<dbReference type="Pfam" id="PF24681">
    <property type="entry name" value="Kelch_KLHDC2_KLHL20_DRC7"/>
    <property type="match status" value="2"/>
</dbReference>
<keyword evidence="6" id="KW-1185">Reference proteome</keyword>
<evidence type="ECO:0000313" key="5">
    <source>
        <dbReference type="EMBL" id="KAJ5067418.1"/>
    </source>
</evidence>
<proteinExistence type="predicted"/>
<feature type="compositionally biased region" description="Acidic residues" evidence="3">
    <location>
        <begin position="200"/>
        <end position="228"/>
    </location>
</feature>
<dbReference type="InterPro" id="IPR051568">
    <property type="entry name" value="LZTR1/Attractin"/>
</dbReference>
<dbReference type="OrthoDB" id="16281at2759"/>
<dbReference type="SMART" id="SM00225">
    <property type="entry name" value="BTB"/>
    <property type="match status" value="1"/>
</dbReference>